<dbReference type="InterPro" id="IPR040145">
    <property type="entry name" value="ITM2"/>
</dbReference>
<evidence type="ECO:0000256" key="8">
    <source>
        <dbReference type="ARBA" id="ARBA00023180"/>
    </source>
</evidence>
<evidence type="ECO:0000313" key="11">
    <source>
        <dbReference type="Ensembl" id="ENSMMOP00000012470.1"/>
    </source>
</evidence>
<dbReference type="GO" id="GO:0001540">
    <property type="term" value="F:amyloid-beta binding"/>
    <property type="evidence" value="ECO:0007669"/>
    <property type="project" value="TreeGrafter"/>
</dbReference>
<protein>
    <recommendedName>
        <fullName evidence="9">Integral membrane protein 2</fullName>
    </recommendedName>
</protein>
<name>A0A3Q4B4J1_MOLML</name>
<dbReference type="Proteomes" id="UP000261620">
    <property type="component" value="Unplaced"/>
</dbReference>
<comment type="similarity">
    <text evidence="2 9">Belongs to the ITM2 family.</text>
</comment>
<evidence type="ECO:0000256" key="2">
    <source>
        <dbReference type="ARBA" id="ARBA00006794"/>
    </source>
</evidence>
<dbReference type="PROSITE" id="PS50869">
    <property type="entry name" value="BRICHOS"/>
    <property type="match status" value="1"/>
</dbReference>
<keyword evidence="6 9" id="KW-0472">Membrane</keyword>
<evidence type="ECO:0000256" key="3">
    <source>
        <dbReference type="ARBA" id="ARBA00022692"/>
    </source>
</evidence>
<keyword evidence="8" id="KW-0325">Glycoprotein</keyword>
<keyword evidence="5 9" id="KW-1133">Transmembrane helix</keyword>
<dbReference type="Ensembl" id="ENSMMOT00000012675.1">
    <property type="protein sequence ID" value="ENSMMOP00000012470.1"/>
    <property type="gene ID" value="ENSMMOG00000009585.1"/>
</dbReference>
<evidence type="ECO:0000256" key="1">
    <source>
        <dbReference type="ARBA" id="ARBA00004606"/>
    </source>
</evidence>
<dbReference type="SMART" id="SM01039">
    <property type="entry name" value="BRICHOS"/>
    <property type="match status" value="1"/>
</dbReference>
<dbReference type="InterPro" id="IPR007084">
    <property type="entry name" value="BRICHOS_dom"/>
</dbReference>
<feature type="transmembrane region" description="Helical" evidence="9">
    <location>
        <begin position="43"/>
        <end position="67"/>
    </location>
</feature>
<organism evidence="11 12">
    <name type="scientific">Mola mola</name>
    <name type="common">Ocean sunfish</name>
    <name type="synonym">Tetraodon mola</name>
    <dbReference type="NCBI Taxonomy" id="94237"/>
    <lineage>
        <taxon>Eukaryota</taxon>
        <taxon>Metazoa</taxon>
        <taxon>Chordata</taxon>
        <taxon>Craniata</taxon>
        <taxon>Vertebrata</taxon>
        <taxon>Euteleostomi</taxon>
        <taxon>Actinopterygii</taxon>
        <taxon>Neopterygii</taxon>
        <taxon>Teleostei</taxon>
        <taxon>Neoteleostei</taxon>
        <taxon>Acanthomorphata</taxon>
        <taxon>Eupercaria</taxon>
        <taxon>Tetraodontiformes</taxon>
        <taxon>Molidae</taxon>
        <taxon>Mola</taxon>
    </lineage>
</organism>
<dbReference type="GO" id="GO:0042985">
    <property type="term" value="P:negative regulation of amyloid precursor protein biosynthetic process"/>
    <property type="evidence" value="ECO:0007669"/>
    <property type="project" value="TreeGrafter"/>
</dbReference>
<sequence length="248" mass="27905">MVKIAFSSALAHKALGKEATAAVKDPELASAPTGYERSTGRCLLTLLGIAFILSGLIVGGACLYRYFIPKRVYHGAMQFNDLSAGAEGENQPYYLPQVEEEVEISDNMAVISVPPPRFRPGDPAYILHDFNRKLTAYLDLTLRTCFVIPLNTSVVLPPQDLVDLFSQLMSGSYRSYLVHEDLVVTERIDDIKPLGFYIRRLCDGKETYRMQRRSNLPDGRIQKRAAEDCFTIQHFENMFVTETRICKA</sequence>
<dbReference type="PANTHER" id="PTHR10962">
    <property type="entry name" value="INTEGRAL TRANSMEMBRANE PROTEIN 2"/>
    <property type="match status" value="1"/>
</dbReference>
<keyword evidence="9" id="KW-1003">Cell membrane</keyword>
<keyword evidence="7" id="KW-1015">Disulfide bond</keyword>
<evidence type="ECO:0000256" key="9">
    <source>
        <dbReference type="RuleBase" id="RU367061"/>
    </source>
</evidence>
<feature type="domain" description="BRICHOS" evidence="10">
    <location>
        <begin position="118"/>
        <end position="210"/>
    </location>
</feature>
<dbReference type="GO" id="GO:0005794">
    <property type="term" value="C:Golgi apparatus"/>
    <property type="evidence" value="ECO:0007669"/>
    <property type="project" value="TreeGrafter"/>
</dbReference>
<accession>A0A3Q4B4J1</accession>
<proteinExistence type="inferred from homology"/>
<evidence type="ECO:0000313" key="12">
    <source>
        <dbReference type="Proteomes" id="UP000261620"/>
    </source>
</evidence>
<keyword evidence="4 9" id="KW-0735">Signal-anchor</keyword>
<evidence type="ECO:0000256" key="6">
    <source>
        <dbReference type="ARBA" id="ARBA00023136"/>
    </source>
</evidence>
<evidence type="ECO:0000259" key="10">
    <source>
        <dbReference type="PROSITE" id="PS50869"/>
    </source>
</evidence>
<evidence type="ECO:0000256" key="5">
    <source>
        <dbReference type="ARBA" id="ARBA00022989"/>
    </source>
</evidence>
<dbReference type="OMA" id="QMCYVGE"/>
<dbReference type="Pfam" id="PF04089">
    <property type="entry name" value="BRICHOS"/>
    <property type="match status" value="1"/>
</dbReference>
<dbReference type="AlphaFoldDB" id="A0A3Q4B4J1"/>
<reference evidence="11" key="1">
    <citation type="submission" date="2025-08" db="UniProtKB">
        <authorList>
            <consortium name="Ensembl"/>
        </authorList>
    </citation>
    <scope>IDENTIFICATION</scope>
</reference>
<dbReference type="GO" id="GO:0070062">
    <property type="term" value="C:extracellular exosome"/>
    <property type="evidence" value="ECO:0007669"/>
    <property type="project" value="TreeGrafter"/>
</dbReference>
<dbReference type="PANTHER" id="PTHR10962:SF7">
    <property type="entry name" value="INTEGRAL MEMBRANE PROTEIN 2A"/>
    <property type="match status" value="1"/>
</dbReference>
<comment type="subcellular location">
    <subcellularLocation>
        <location evidence="1 9">Membrane</location>
        <topology evidence="1 9">Single-pass type II membrane protein</topology>
    </subcellularLocation>
</comment>
<keyword evidence="12" id="KW-1185">Reference proteome</keyword>
<evidence type="ECO:0000256" key="4">
    <source>
        <dbReference type="ARBA" id="ARBA00022968"/>
    </source>
</evidence>
<reference evidence="11" key="2">
    <citation type="submission" date="2025-09" db="UniProtKB">
        <authorList>
            <consortium name="Ensembl"/>
        </authorList>
    </citation>
    <scope>IDENTIFICATION</scope>
</reference>
<dbReference type="GO" id="GO:0005886">
    <property type="term" value="C:plasma membrane"/>
    <property type="evidence" value="ECO:0007669"/>
    <property type="project" value="UniProtKB-UniRule"/>
</dbReference>
<evidence type="ECO:0000256" key="7">
    <source>
        <dbReference type="ARBA" id="ARBA00023157"/>
    </source>
</evidence>
<keyword evidence="3 9" id="KW-0812">Transmembrane</keyword>